<evidence type="ECO:0000256" key="1">
    <source>
        <dbReference type="SAM" id="MobiDB-lite"/>
    </source>
</evidence>
<gene>
    <name evidence="2" type="ORF">EVA99_03090</name>
</gene>
<evidence type="ECO:0000313" key="3">
    <source>
        <dbReference type="Proteomes" id="UP000320146"/>
    </source>
</evidence>
<proteinExistence type="predicted"/>
<dbReference type="EMBL" id="SHBL01000023">
    <property type="protein sequence ID" value="RZO23835.1"/>
    <property type="molecule type" value="Genomic_DNA"/>
</dbReference>
<feature type="region of interest" description="Disordered" evidence="1">
    <location>
        <begin position="111"/>
        <end position="153"/>
    </location>
</feature>
<comment type="caution">
    <text evidence="2">The sequence shown here is derived from an EMBL/GenBank/DDBJ whole genome shotgun (WGS) entry which is preliminary data.</text>
</comment>
<accession>A0A520MRI9</accession>
<dbReference type="AlphaFoldDB" id="A0A520MRI9"/>
<name>A0A520MRI9_9GAMM</name>
<feature type="compositionally biased region" description="Basic residues" evidence="1">
    <location>
        <begin position="142"/>
        <end position="153"/>
    </location>
</feature>
<reference evidence="2 3" key="1">
    <citation type="submission" date="2019-02" db="EMBL/GenBank/DDBJ databases">
        <title>Prokaryotic population dynamics and viral predation in marine succession experiment using metagenomics: the confinement effect.</title>
        <authorList>
            <person name="Haro-Moreno J.M."/>
            <person name="Rodriguez-Valera F."/>
            <person name="Lopez-Perez M."/>
        </authorList>
    </citation>
    <scope>NUCLEOTIDE SEQUENCE [LARGE SCALE GENOMIC DNA]</scope>
    <source>
        <strain evidence="2">MED-G166</strain>
    </source>
</reference>
<feature type="compositionally biased region" description="Basic and acidic residues" evidence="1">
    <location>
        <begin position="119"/>
        <end position="141"/>
    </location>
</feature>
<organism evidence="2 3">
    <name type="scientific">SAR86 cluster bacterium</name>
    <dbReference type="NCBI Taxonomy" id="2030880"/>
    <lineage>
        <taxon>Bacteria</taxon>
        <taxon>Pseudomonadati</taxon>
        <taxon>Pseudomonadota</taxon>
        <taxon>Gammaproteobacteria</taxon>
        <taxon>SAR86 cluster</taxon>
    </lineage>
</organism>
<protein>
    <submittedName>
        <fullName evidence="2">Uncharacterized protein</fullName>
    </submittedName>
</protein>
<dbReference type="Proteomes" id="UP000320146">
    <property type="component" value="Unassembled WGS sequence"/>
</dbReference>
<evidence type="ECO:0000313" key="2">
    <source>
        <dbReference type="EMBL" id="RZO23835.1"/>
    </source>
</evidence>
<sequence length="153" mass="18589">MKKILFLLFFVISGLMIADDHKRMPADMQNKMWMVKLKMDLAELKGPPSLAELKTKRENRLVDLDLLIDSGKYKGNALERLTSMRNRVLETNLPSQDQINQRHDRRLRMMKSKMRSRAKMMDRKFRDPRRERDMLERERREMRKQRNKNRNKD</sequence>